<evidence type="ECO:0000256" key="6">
    <source>
        <dbReference type="SAM" id="Phobius"/>
    </source>
</evidence>
<dbReference type="GO" id="GO:0004673">
    <property type="term" value="F:protein histidine kinase activity"/>
    <property type="evidence" value="ECO:0007669"/>
    <property type="project" value="UniProtKB-EC"/>
</dbReference>
<sequence>MARSLTLRAKFNSIVIIVFLVLAVANAIDDYRRQQALVIRGAVDHAQILAHQIVQSREYLSRVTSDEPERNPNLIPQVAATSIAKMMSEGSNFHVRQISLRYRNPANRPDEYEARQLQGFKASVPKETYQVIEDKEGALFRYLMPMRAEQSCLRCHGSYDEAPGFIKARFPRGHISYNYKVGEVIGAVSVSIPMAELYQQIGINLKYDLIFSSLILFLIVMVMQLLIRRTVIDPITMLSESIDTVTRTGSFAERLPQRSKDEVGRLIGAFNDMMEELGRKTVQQQSSDERYRSFIEMAQSAVVTFLGDGKIVIANKQAEKLLGRSRQALLGESIFSFLENSERFRQEIERYLRDRSRGMESSIQRVTGAAGTATEVEIALSASTADGIPLFTAILREYPHGTS</sequence>
<dbReference type="InterPro" id="IPR003660">
    <property type="entry name" value="HAMP_dom"/>
</dbReference>
<dbReference type="InterPro" id="IPR013767">
    <property type="entry name" value="PAS_fold"/>
</dbReference>
<evidence type="ECO:0000313" key="10">
    <source>
        <dbReference type="Proteomes" id="UP000319449"/>
    </source>
</evidence>
<dbReference type="GO" id="GO:0016020">
    <property type="term" value="C:membrane"/>
    <property type="evidence" value="ECO:0007669"/>
    <property type="project" value="UniProtKB-SubCell"/>
</dbReference>
<dbReference type="Gene3D" id="3.30.450.20">
    <property type="entry name" value="PAS domain"/>
    <property type="match status" value="1"/>
</dbReference>
<accession>A0A562VLU7</accession>
<feature type="domain" description="HAMP" evidence="8">
    <location>
        <begin position="229"/>
        <end position="282"/>
    </location>
</feature>
<dbReference type="GO" id="GO:0006355">
    <property type="term" value="P:regulation of DNA-templated transcription"/>
    <property type="evidence" value="ECO:0007669"/>
    <property type="project" value="InterPro"/>
</dbReference>
<dbReference type="SUPFAM" id="SSF158472">
    <property type="entry name" value="HAMP domain-like"/>
    <property type="match status" value="1"/>
</dbReference>
<evidence type="ECO:0000259" key="8">
    <source>
        <dbReference type="PROSITE" id="PS50885"/>
    </source>
</evidence>
<evidence type="ECO:0000256" key="3">
    <source>
        <dbReference type="ARBA" id="ARBA00022679"/>
    </source>
</evidence>
<dbReference type="CDD" id="cd06225">
    <property type="entry name" value="HAMP"/>
    <property type="match status" value="1"/>
</dbReference>
<feature type="transmembrane region" description="Helical" evidence="6">
    <location>
        <begin position="209"/>
        <end position="227"/>
    </location>
</feature>
<dbReference type="GO" id="GO:0030295">
    <property type="term" value="F:protein kinase activator activity"/>
    <property type="evidence" value="ECO:0007669"/>
    <property type="project" value="TreeGrafter"/>
</dbReference>
<evidence type="ECO:0000256" key="4">
    <source>
        <dbReference type="ARBA" id="ARBA00022777"/>
    </source>
</evidence>
<dbReference type="SUPFAM" id="SSF55785">
    <property type="entry name" value="PYP-like sensor domain (PAS domain)"/>
    <property type="match status" value="1"/>
</dbReference>
<feature type="domain" description="PAS" evidence="7">
    <location>
        <begin position="287"/>
        <end position="343"/>
    </location>
</feature>
<dbReference type="NCBIfam" id="TIGR00229">
    <property type="entry name" value="sensory_box"/>
    <property type="match status" value="1"/>
</dbReference>
<dbReference type="EC" id="2.7.13.3" evidence="2"/>
<dbReference type="OrthoDB" id="9797588at2"/>
<keyword evidence="10" id="KW-1185">Reference proteome</keyword>
<dbReference type="PROSITE" id="PS50885">
    <property type="entry name" value="HAMP"/>
    <property type="match status" value="1"/>
</dbReference>
<dbReference type="Proteomes" id="UP000319449">
    <property type="component" value="Unassembled WGS sequence"/>
</dbReference>
<proteinExistence type="predicted"/>
<dbReference type="RefSeq" id="WP_145022460.1">
    <property type="nucleotide sequence ID" value="NZ_VLLN01000012.1"/>
</dbReference>
<dbReference type="PANTHER" id="PTHR42878:SF15">
    <property type="entry name" value="BACTERIOPHYTOCHROME"/>
    <property type="match status" value="1"/>
</dbReference>
<dbReference type="PANTHER" id="PTHR42878">
    <property type="entry name" value="TWO-COMPONENT HISTIDINE KINASE"/>
    <property type="match status" value="1"/>
</dbReference>
<dbReference type="Gene3D" id="6.10.340.10">
    <property type="match status" value="1"/>
</dbReference>
<dbReference type="AlphaFoldDB" id="A0A562VLU7"/>
<dbReference type="Pfam" id="PF00989">
    <property type="entry name" value="PAS"/>
    <property type="match status" value="1"/>
</dbReference>
<dbReference type="SMART" id="SM00091">
    <property type="entry name" value="PAS"/>
    <property type="match status" value="1"/>
</dbReference>
<comment type="catalytic activity">
    <reaction evidence="1">
        <text>ATP + protein L-histidine = ADP + protein N-phospho-L-histidine.</text>
        <dbReference type="EC" id="2.7.13.3"/>
    </reaction>
</comment>
<keyword evidence="4" id="KW-0418">Kinase</keyword>
<protein>
    <recommendedName>
        <fullName evidence="2">histidine kinase</fullName>
        <ecNumber evidence="2">2.7.13.3</ecNumber>
    </recommendedName>
</protein>
<dbReference type="SMART" id="SM00304">
    <property type="entry name" value="HAMP"/>
    <property type="match status" value="1"/>
</dbReference>
<name>A0A562VLU7_9BACT</name>
<dbReference type="GO" id="GO:0000156">
    <property type="term" value="F:phosphorelay response regulator activity"/>
    <property type="evidence" value="ECO:0007669"/>
    <property type="project" value="TreeGrafter"/>
</dbReference>
<keyword evidence="5 6" id="KW-0472">Membrane</keyword>
<dbReference type="InterPro" id="IPR021796">
    <property type="entry name" value="Tll0287-like_dom"/>
</dbReference>
<dbReference type="InterPro" id="IPR000014">
    <property type="entry name" value="PAS"/>
</dbReference>
<dbReference type="EMBL" id="VLLN01000012">
    <property type="protein sequence ID" value="TWJ18933.1"/>
    <property type="molecule type" value="Genomic_DNA"/>
</dbReference>
<evidence type="ECO:0000256" key="2">
    <source>
        <dbReference type="ARBA" id="ARBA00012438"/>
    </source>
</evidence>
<dbReference type="Pfam" id="PF00672">
    <property type="entry name" value="HAMP"/>
    <property type="match status" value="1"/>
</dbReference>
<keyword evidence="6" id="KW-1133">Transmembrane helix</keyword>
<dbReference type="InterPro" id="IPR050351">
    <property type="entry name" value="BphY/WalK/GraS-like"/>
</dbReference>
<comment type="caution">
    <text evidence="9">The sequence shown here is derived from an EMBL/GenBank/DDBJ whole genome shotgun (WGS) entry which is preliminary data.</text>
</comment>
<keyword evidence="6" id="KW-0812">Transmembrane</keyword>
<dbReference type="InterPro" id="IPR035965">
    <property type="entry name" value="PAS-like_dom_sf"/>
</dbReference>
<evidence type="ECO:0000259" key="7">
    <source>
        <dbReference type="PROSITE" id="PS50112"/>
    </source>
</evidence>
<reference evidence="9 10" key="1">
    <citation type="submission" date="2019-07" db="EMBL/GenBank/DDBJ databases">
        <title>Genomic Encyclopedia of Archaeal and Bacterial Type Strains, Phase II (KMG-II): from individual species to whole genera.</title>
        <authorList>
            <person name="Goeker M."/>
        </authorList>
    </citation>
    <scope>NUCLEOTIDE SEQUENCE [LARGE SCALE GENOMIC DNA]</scope>
    <source>
        <strain evidence="9 10">ATCC BAA-1139</strain>
    </source>
</reference>
<dbReference type="PROSITE" id="PS50112">
    <property type="entry name" value="PAS"/>
    <property type="match status" value="1"/>
</dbReference>
<gene>
    <name evidence="9" type="ORF">JN12_02148</name>
</gene>
<dbReference type="Pfam" id="PF11845">
    <property type="entry name" value="Tll0287-like"/>
    <property type="match status" value="1"/>
</dbReference>
<evidence type="ECO:0000256" key="5">
    <source>
        <dbReference type="ARBA" id="ARBA00023136"/>
    </source>
</evidence>
<keyword evidence="3" id="KW-0808">Transferase</keyword>
<dbReference type="Gene3D" id="3.30.450.290">
    <property type="match status" value="1"/>
</dbReference>
<dbReference type="GO" id="GO:0007234">
    <property type="term" value="P:osmosensory signaling via phosphorelay pathway"/>
    <property type="evidence" value="ECO:0007669"/>
    <property type="project" value="TreeGrafter"/>
</dbReference>
<evidence type="ECO:0000313" key="9">
    <source>
        <dbReference type="EMBL" id="TWJ18933.1"/>
    </source>
</evidence>
<evidence type="ECO:0000256" key="1">
    <source>
        <dbReference type="ARBA" id="ARBA00000085"/>
    </source>
</evidence>
<organism evidence="9 10">
    <name type="scientific">Geobacter argillaceus</name>
    <dbReference type="NCBI Taxonomy" id="345631"/>
    <lineage>
        <taxon>Bacteria</taxon>
        <taxon>Pseudomonadati</taxon>
        <taxon>Thermodesulfobacteriota</taxon>
        <taxon>Desulfuromonadia</taxon>
        <taxon>Geobacterales</taxon>
        <taxon>Geobacteraceae</taxon>
        <taxon>Geobacter</taxon>
    </lineage>
</organism>
<dbReference type="CDD" id="cd00130">
    <property type="entry name" value="PAS"/>
    <property type="match status" value="1"/>
</dbReference>